<dbReference type="PANTHER" id="PTHR18898">
    <property type="entry name" value="NUCLEOPROTEIN TPR-RELATED"/>
    <property type="match status" value="1"/>
</dbReference>
<dbReference type="EMBL" id="NMUH01000113">
    <property type="protein sequence ID" value="MQL71936.1"/>
    <property type="molecule type" value="Genomic_DNA"/>
</dbReference>
<protein>
    <submittedName>
        <fullName evidence="2">Uncharacterized protein</fullName>
    </submittedName>
</protein>
<reference evidence="2" key="1">
    <citation type="submission" date="2017-07" db="EMBL/GenBank/DDBJ databases">
        <title>Taro Niue Genome Assembly and Annotation.</title>
        <authorList>
            <person name="Atibalentja N."/>
            <person name="Keating K."/>
            <person name="Fields C.J."/>
        </authorList>
    </citation>
    <scope>NUCLEOTIDE SEQUENCE</scope>
    <source>
        <strain evidence="2">Niue_2</strain>
        <tissue evidence="2">Leaf</tissue>
    </source>
</reference>
<dbReference type="GO" id="GO:0017056">
    <property type="term" value="F:structural constituent of nuclear pore"/>
    <property type="evidence" value="ECO:0007669"/>
    <property type="project" value="TreeGrafter"/>
</dbReference>
<dbReference type="AlphaFoldDB" id="A0A843TP07"/>
<dbReference type="OrthoDB" id="343070at2759"/>
<evidence type="ECO:0000313" key="3">
    <source>
        <dbReference type="Proteomes" id="UP000652761"/>
    </source>
</evidence>
<organism evidence="2 3">
    <name type="scientific">Colocasia esculenta</name>
    <name type="common">Wild taro</name>
    <name type="synonym">Arum esculentum</name>
    <dbReference type="NCBI Taxonomy" id="4460"/>
    <lineage>
        <taxon>Eukaryota</taxon>
        <taxon>Viridiplantae</taxon>
        <taxon>Streptophyta</taxon>
        <taxon>Embryophyta</taxon>
        <taxon>Tracheophyta</taxon>
        <taxon>Spermatophyta</taxon>
        <taxon>Magnoliopsida</taxon>
        <taxon>Liliopsida</taxon>
        <taxon>Araceae</taxon>
        <taxon>Aroideae</taxon>
        <taxon>Colocasieae</taxon>
        <taxon>Colocasia</taxon>
    </lineage>
</organism>
<keyword evidence="3" id="KW-1185">Reference proteome</keyword>
<dbReference type="Proteomes" id="UP000652761">
    <property type="component" value="Unassembled WGS sequence"/>
</dbReference>
<proteinExistence type="predicted"/>
<gene>
    <name evidence="2" type="ORF">Taro_004262</name>
</gene>
<feature type="coiled-coil region" evidence="1">
    <location>
        <begin position="112"/>
        <end position="163"/>
    </location>
</feature>
<keyword evidence="1" id="KW-0175">Coiled coil</keyword>
<comment type="caution">
    <text evidence="2">The sequence shown here is derived from an EMBL/GenBank/DDBJ whole genome shotgun (WGS) entry which is preliminary data.</text>
</comment>
<feature type="non-terminal residue" evidence="2">
    <location>
        <position position="1"/>
    </location>
</feature>
<name>A0A843TP07_COLES</name>
<dbReference type="GO" id="GO:0006406">
    <property type="term" value="P:mRNA export from nucleus"/>
    <property type="evidence" value="ECO:0007669"/>
    <property type="project" value="TreeGrafter"/>
</dbReference>
<evidence type="ECO:0000313" key="2">
    <source>
        <dbReference type="EMBL" id="MQL71936.1"/>
    </source>
</evidence>
<accession>A0A843TP07</accession>
<dbReference type="GO" id="GO:0005643">
    <property type="term" value="C:nuclear pore"/>
    <property type="evidence" value="ECO:0007669"/>
    <property type="project" value="TreeGrafter"/>
</dbReference>
<evidence type="ECO:0000256" key="1">
    <source>
        <dbReference type="SAM" id="Coils"/>
    </source>
</evidence>
<sequence length="233" mass="26645">EVGDLKEKLDKCEADLEKARKANELSLLPLSSFQSVATTEKWIGEGNDDNEDGHMIVPRIPAGVSGTALAASLLRDGWSLAKMFEKYQEVADALRHERWERKHSEAILERVLHEIEEKAELILDERAQHEKMVEAYSLMSQKLQEALSVHDTYENTIRTLKENFHLELQKVTDEAAAKVEAVLRRSEEQGRMLESLHTSVAMYKRLYDEERRSRSLIPHSAEPILGIAMRSCH</sequence>
<dbReference type="PANTHER" id="PTHR18898:SF2">
    <property type="entry name" value="NUCLEOPROTEIN TPR"/>
    <property type="match status" value="1"/>
</dbReference>